<dbReference type="KEGG" id="rsx:RhiXN_04502"/>
<dbReference type="EMBL" id="CP059658">
    <property type="protein sequence ID" value="QRW16501.1"/>
    <property type="molecule type" value="Genomic_DNA"/>
</dbReference>
<evidence type="ECO:0000313" key="3">
    <source>
        <dbReference type="Proteomes" id="UP000650533"/>
    </source>
</evidence>
<dbReference type="GeneID" id="67026782"/>
<feature type="region of interest" description="Disordered" evidence="1">
    <location>
        <begin position="97"/>
        <end position="141"/>
    </location>
</feature>
<sequence length="271" mass="28989">MKTSSERTQGYVRKINQLAEDSGLAYWVGFMKGRVKPGPDPPNTSNPTSPSAQHSTFGPHGPGTRRQQPRHVSGGSVGSEVTFAVRPDAYVATNISVRSSSPPLSGAPPPSLPYPSLAKDIGIRSAEPRTNAAPTPGMKAKVGSIGLFSHIGRKASVRRERDRLVMQQARKPHALRNRALFTYRRKASVRRERDRLGAAGAGAPAYGELPVGKPVTLSAPPTIPGGPRARPDKRGPGGSRGGGEEEGPTTARRTADTRMRIRRCILTLERA</sequence>
<feature type="region of interest" description="Disordered" evidence="1">
    <location>
        <begin position="32"/>
        <end position="80"/>
    </location>
</feature>
<organism evidence="2 3">
    <name type="scientific">Rhizoctonia solani</name>
    <dbReference type="NCBI Taxonomy" id="456999"/>
    <lineage>
        <taxon>Eukaryota</taxon>
        <taxon>Fungi</taxon>
        <taxon>Dikarya</taxon>
        <taxon>Basidiomycota</taxon>
        <taxon>Agaricomycotina</taxon>
        <taxon>Agaricomycetes</taxon>
        <taxon>Cantharellales</taxon>
        <taxon>Ceratobasidiaceae</taxon>
        <taxon>Rhizoctonia</taxon>
    </lineage>
</organism>
<dbReference type="AlphaFoldDB" id="A0A8H8NMG5"/>
<evidence type="ECO:0000313" key="2">
    <source>
        <dbReference type="EMBL" id="QRW16501.1"/>
    </source>
</evidence>
<proteinExistence type="predicted"/>
<protein>
    <submittedName>
        <fullName evidence="2">Nascent polypeptide-associated complex subunit alpha, muscle-specific form</fullName>
    </submittedName>
</protein>
<evidence type="ECO:0000256" key="1">
    <source>
        <dbReference type="SAM" id="MobiDB-lite"/>
    </source>
</evidence>
<name>A0A8H8NMG5_9AGAM</name>
<gene>
    <name evidence="2" type="ORF">RhiXN_04502</name>
</gene>
<reference evidence="2" key="1">
    <citation type="submission" date="2020-05" db="EMBL/GenBank/DDBJ databases">
        <title>Evolutionary and genomic comparisons of hybrid uninucleate and nonhybrid Rhizoctonia fungi.</title>
        <authorList>
            <person name="Li C."/>
            <person name="Chen X."/>
        </authorList>
    </citation>
    <scope>NUCLEOTIDE SEQUENCE</scope>
    <source>
        <strain evidence="2">AG-1 IA</strain>
    </source>
</reference>
<accession>A0A8H8NMG5</accession>
<dbReference type="RefSeq" id="XP_043176738.1">
    <property type="nucleotide sequence ID" value="XM_043324319.1"/>
</dbReference>
<dbReference type="Proteomes" id="UP000650533">
    <property type="component" value="Chromosome 1"/>
</dbReference>
<feature type="region of interest" description="Disordered" evidence="1">
    <location>
        <begin position="206"/>
        <end position="259"/>
    </location>
</feature>